<evidence type="ECO:0000256" key="2">
    <source>
        <dbReference type="ARBA" id="ARBA00023125"/>
    </source>
</evidence>
<dbReference type="PROSITE" id="PS50090">
    <property type="entry name" value="MYB_LIKE"/>
    <property type="match status" value="1"/>
</dbReference>
<evidence type="ECO:0000259" key="6">
    <source>
        <dbReference type="PROSITE" id="PS51294"/>
    </source>
</evidence>
<evidence type="ECO:0000313" key="8">
    <source>
        <dbReference type="Proteomes" id="UP001346149"/>
    </source>
</evidence>
<dbReference type="CDD" id="cd11660">
    <property type="entry name" value="SANT_TRF"/>
    <property type="match status" value="1"/>
</dbReference>
<comment type="subcellular location">
    <subcellularLocation>
        <location evidence="1">Nucleus</location>
    </subcellularLocation>
</comment>
<evidence type="ECO:0000256" key="4">
    <source>
        <dbReference type="SAM" id="MobiDB-lite"/>
    </source>
</evidence>
<name>A0AAN7R568_TRANT</name>
<feature type="compositionally biased region" description="Polar residues" evidence="4">
    <location>
        <begin position="59"/>
        <end position="92"/>
    </location>
</feature>
<dbReference type="PROSITE" id="PS51294">
    <property type="entry name" value="HTH_MYB"/>
    <property type="match status" value="1"/>
</dbReference>
<evidence type="ECO:0000256" key="1">
    <source>
        <dbReference type="ARBA" id="ARBA00004123"/>
    </source>
</evidence>
<feature type="region of interest" description="Disordered" evidence="4">
    <location>
        <begin position="252"/>
        <end position="273"/>
    </location>
</feature>
<dbReference type="Proteomes" id="UP001346149">
    <property type="component" value="Unassembled WGS sequence"/>
</dbReference>
<evidence type="ECO:0000256" key="3">
    <source>
        <dbReference type="ARBA" id="ARBA00023242"/>
    </source>
</evidence>
<dbReference type="AlphaFoldDB" id="A0AAN7R568"/>
<keyword evidence="3" id="KW-0539">Nucleus</keyword>
<accession>A0AAN7R568</accession>
<keyword evidence="8" id="KW-1185">Reference proteome</keyword>
<dbReference type="InterPro" id="IPR001005">
    <property type="entry name" value="SANT/Myb"/>
</dbReference>
<proteinExistence type="predicted"/>
<keyword evidence="2" id="KW-0238">DNA-binding</keyword>
<sequence>MVLNRRLEYGFNGYQVPTMPRAARSARKRCSPKKKVEDYSMCAFDLLATVAGKLLGGKDTSSPSINLSTKHDQVATTGGNSNEECQSSQKQLELQPYDQVASEIVGSKPVTSNDDPGDYFKEAKRAAMGFTDIKVSSDGPAVVTSDKLEKNEIGHFPESIAVDSCPNLKSSNYKLDNEINRKNVVELLECSNAPQDNGPGIYSLKDQVVWDAKPLVQISPGSNAKMSFDEEKSGPCDIFSQGKDNAVLDGKDGDKNSSGCTHRSNLKNPSSPAPCMGDRRIRKVLASTCQKVSTKWKEKLFPRHDVDLESDNCDKKSFYKFQGSQQIFPFKKRKFFDLNCQSNSGADIDGDCSDGRETPSMVGQRSPYQAANSNVKFRIESFRVPELFIEISETATVGSLKVLYFLLDNVLRTVMEAVSAILGGELRVGVVLEGKKVGDDSKTLVQTGICHGNNQVDALGFTLEPNSSQDVHFATRRVGPSVFHGSTCHPRSRYSHSRTELYEGIFDEPKGANNLGNAAESDRGSATSPTDLPTKVTSDSKALVPFSAGNRKNLVLVPVRRKSKHSEIAQRRIRRPFSVAEVEALVQAVEKLGTGRWRDVKLRAFDSAKHRTYVDLKDKWKTLVHTARISPQQRRGEPVPQELLDRVLTAHAYWSQQQAKQQLKHQYHGHHHHHQPETRLLL</sequence>
<feature type="compositionally biased region" description="Polar residues" evidence="4">
    <location>
        <begin position="256"/>
        <end position="270"/>
    </location>
</feature>
<organism evidence="7 8">
    <name type="scientific">Trapa natans</name>
    <name type="common">Water chestnut</name>
    <dbReference type="NCBI Taxonomy" id="22666"/>
    <lineage>
        <taxon>Eukaryota</taxon>
        <taxon>Viridiplantae</taxon>
        <taxon>Streptophyta</taxon>
        <taxon>Embryophyta</taxon>
        <taxon>Tracheophyta</taxon>
        <taxon>Spermatophyta</taxon>
        <taxon>Magnoliopsida</taxon>
        <taxon>eudicotyledons</taxon>
        <taxon>Gunneridae</taxon>
        <taxon>Pentapetalae</taxon>
        <taxon>rosids</taxon>
        <taxon>malvids</taxon>
        <taxon>Myrtales</taxon>
        <taxon>Lythraceae</taxon>
        <taxon>Trapa</taxon>
    </lineage>
</organism>
<dbReference type="PANTHER" id="PTHR21717:SF70">
    <property type="entry name" value="TELOMERE REPEAT-BINDING PROTEIN 2-RELATED"/>
    <property type="match status" value="1"/>
</dbReference>
<feature type="domain" description="Myb-like" evidence="5">
    <location>
        <begin position="569"/>
        <end position="624"/>
    </location>
</feature>
<reference evidence="7 8" key="1">
    <citation type="journal article" date="2023" name="Hortic Res">
        <title>Pangenome of water caltrop reveals structural variations and asymmetric subgenome divergence after allopolyploidization.</title>
        <authorList>
            <person name="Zhang X."/>
            <person name="Chen Y."/>
            <person name="Wang L."/>
            <person name="Yuan Y."/>
            <person name="Fang M."/>
            <person name="Shi L."/>
            <person name="Lu R."/>
            <person name="Comes H.P."/>
            <person name="Ma Y."/>
            <person name="Chen Y."/>
            <person name="Huang G."/>
            <person name="Zhou Y."/>
            <person name="Zheng Z."/>
            <person name="Qiu Y."/>
        </authorList>
    </citation>
    <scope>NUCLEOTIDE SEQUENCE [LARGE SCALE GENOMIC DNA]</scope>
    <source>
        <strain evidence="7">F231</strain>
    </source>
</reference>
<evidence type="ECO:0000259" key="5">
    <source>
        <dbReference type="PROSITE" id="PS50090"/>
    </source>
</evidence>
<protein>
    <recommendedName>
        <fullName evidence="9">Telomere repeat-binding protein 5</fullName>
    </recommendedName>
</protein>
<dbReference type="Pfam" id="PF00249">
    <property type="entry name" value="Myb_DNA-binding"/>
    <property type="match status" value="1"/>
</dbReference>
<evidence type="ECO:0008006" key="9">
    <source>
        <dbReference type="Google" id="ProtNLM"/>
    </source>
</evidence>
<dbReference type="SMART" id="SM00717">
    <property type="entry name" value="SANT"/>
    <property type="match status" value="1"/>
</dbReference>
<dbReference type="InterPro" id="IPR031105">
    <property type="entry name" value="TRP_plant"/>
</dbReference>
<feature type="compositionally biased region" description="Polar residues" evidence="4">
    <location>
        <begin position="524"/>
        <end position="537"/>
    </location>
</feature>
<dbReference type="EMBL" id="JAXQNO010000013">
    <property type="protein sequence ID" value="KAK4786228.1"/>
    <property type="molecule type" value="Genomic_DNA"/>
</dbReference>
<feature type="region of interest" description="Disordered" evidence="4">
    <location>
        <begin position="659"/>
        <end position="682"/>
    </location>
</feature>
<dbReference type="GO" id="GO:0005634">
    <property type="term" value="C:nucleus"/>
    <property type="evidence" value="ECO:0007669"/>
    <property type="project" value="UniProtKB-SubCell"/>
</dbReference>
<dbReference type="PANTHER" id="PTHR21717">
    <property type="entry name" value="TELOMERIC REPEAT BINDING PROTEIN"/>
    <property type="match status" value="1"/>
</dbReference>
<feature type="compositionally biased region" description="Basic residues" evidence="4">
    <location>
        <begin position="662"/>
        <end position="674"/>
    </location>
</feature>
<gene>
    <name evidence="7" type="ORF">SAY86_002917</name>
</gene>
<dbReference type="SUPFAM" id="SSF46689">
    <property type="entry name" value="Homeodomain-like"/>
    <property type="match status" value="1"/>
</dbReference>
<dbReference type="InterPro" id="IPR057625">
    <property type="entry name" value="TPR1-6-like_ubiquitin"/>
</dbReference>
<dbReference type="InterPro" id="IPR009057">
    <property type="entry name" value="Homeodomain-like_sf"/>
</dbReference>
<comment type="caution">
    <text evidence="7">The sequence shown here is derived from an EMBL/GenBank/DDBJ whole genome shotgun (WGS) entry which is preliminary data.</text>
</comment>
<evidence type="ECO:0000313" key="7">
    <source>
        <dbReference type="EMBL" id="KAK4786228.1"/>
    </source>
</evidence>
<dbReference type="Pfam" id="PF23603">
    <property type="entry name" value="Ubiquitin_TPR1"/>
    <property type="match status" value="1"/>
</dbReference>
<feature type="domain" description="HTH myb-type" evidence="6">
    <location>
        <begin position="569"/>
        <end position="628"/>
    </location>
</feature>
<dbReference type="Gene3D" id="1.10.246.220">
    <property type="match status" value="1"/>
</dbReference>
<dbReference type="InterPro" id="IPR017930">
    <property type="entry name" value="Myb_dom"/>
</dbReference>
<dbReference type="GO" id="GO:0042162">
    <property type="term" value="F:telomeric DNA binding"/>
    <property type="evidence" value="ECO:0007669"/>
    <property type="project" value="UniProtKB-ARBA"/>
</dbReference>
<feature type="region of interest" description="Disordered" evidence="4">
    <location>
        <begin position="512"/>
        <end position="537"/>
    </location>
</feature>
<feature type="region of interest" description="Disordered" evidence="4">
    <location>
        <begin position="59"/>
        <end position="93"/>
    </location>
</feature>